<dbReference type="InterPro" id="IPR006342">
    <property type="entry name" value="FkbM_mtfrase"/>
</dbReference>
<dbReference type="GO" id="GO:0005789">
    <property type="term" value="C:endoplasmic reticulum membrane"/>
    <property type="evidence" value="ECO:0007669"/>
    <property type="project" value="TreeGrafter"/>
</dbReference>
<keyword evidence="3" id="KW-1185">Reference proteome</keyword>
<dbReference type="Gene3D" id="3.40.50.150">
    <property type="entry name" value="Vaccinia Virus protein VP39"/>
    <property type="match status" value="1"/>
</dbReference>
<dbReference type="Proteomes" id="UP000276133">
    <property type="component" value="Unassembled WGS sequence"/>
</dbReference>
<evidence type="ECO:0000313" key="3">
    <source>
        <dbReference type="Proteomes" id="UP000276133"/>
    </source>
</evidence>
<dbReference type="GO" id="GO:0016197">
    <property type="term" value="P:endosomal transport"/>
    <property type="evidence" value="ECO:0007669"/>
    <property type="project" value="TreeGrafter"/>
</dbReference>
<comment type="caution">
    <text evidence="2">The sequence shown here is derived from an EMBL/GenBank/DDBJ whole genome shotgun (WGS) entry which is preliminary data.</text>
</comment>
<name>A0A3M7S423_BRAPC</name>
<evidence type="ECO:0000313" key="2">
    <source>
        <dbReference type="EMBL" id="RNA30348.1"/>
    </source>
</evidence>
<reference evidence="2 3" key="1">
    <citation type="journal article" date="2018" name="Sci. Rep.">
        <title>Genomic signatures of local adaptation to the degree of environmental predictability in rotifers.</title>
        <authorList>
            <person name="Franch-Gras L."/>
            <person name="Hahn C."/>
            <person name="Garcia-Roger E.M."/>
            <person name="Carmona M.J."/>
            <person name="Serra M."/>
            <person name="Gomez A."/>
        </authorList>
    </citation>
    <scope>NUCLEOTIDE SEQUENCE [LARGE SCALE GENOMIC DNA]</scope>
    <source>
        <strain evidence="2">HYR1</strain>
    </source>
</reference>
<dbReference type="GO" id="GO:0006888">
    <property type="term" value="P:endoplasmic reticulum to Golgi vesicle-mediated transport"/>
    <property type="evidence" value="ECO:0007669"/>
    <property type="project" value="TreeGrafter"/>
</dbReference>
<dbReference type="GO" id="GO:0005794">
    <property type="term" value="C:Golgi apparatus"/>
    <property type="evidence" value="ECO:0007669"/>
    <property type="project" value="TreeGrafter"/>
</dbReference>
<accession>A0A3M7S423</accession>
<protein>
    <submittedName>
        <fullName evidence="2">Star-like</fullName>
    </submittedName>
</protein>
<dbReference type="SUPFAM" id="SSF53335">
    <property type="entry name" value="S-adenosyl-L-methionine-dependent methyltransferases"/>
    <property type="match status" value="1"/>
</dbReference>
<proteinExistence type="predicted"/>
<dbReference type="InterPro" id="IPR029063">
    <property type="entry name" value="SAM-dependent_MTases_sf"/>
</dbReference>
<evidence type="ECO:0000259" key="1">
    <source>
        <dbReference type="Pfam" id="PF05050"/>
    </source>
</evidence>
<dbReference type="EMBL" id="REGN01002095">
    <property type="protein sequence ID" value="RNA30348.1"/>
    <property type="molecule type" value="Genomic_DNA"/>
</dbReference>
<dbReference type="OrthoDB" id="6357215at2759"/>
<dbReference type="PANTHER" id="PTHR34009:SF2">
    <property type="entry name" value="PROTEIN STAR"/>
    <property type="match status" value="1"/>
</dbReference>
<gene>
    <name evidence="2" type="ORF">BpHYR1_027570</name>
</gene>
<dbReference type="Pfam" id="PF05050">
    <property type="entry name" value="Methyltransf_21"/>
    <property type="match status" value="1"/>
</dbReference>
<sequence>MISSSPASYSYNFKRWSFILEGNMAQQKIKNEVIFETLRFMINETDEMDPDLINFVRGLINKPSQKQLNLIKMNRVHYSQYNESKLIDKMLNGKRKGFNVEALAFDGETFSNSLFFEKERDFSGILIEPLPLSYERLLEKNRKFYSINAYIAQKVPTVAKFKMFKEGVFSGRSKSLKYSKNEPPIYEFIYVPCFSIQTILAALNVKTVNLFYLDVEGVELDVLRSINFDRIKIKSFVIEHKHSSKDQLIKILGDQNFKLFHEDTMNLFFINKLNNI</sequence>
<dbReference type="GO" id="GO:0031902">
    <property type="term" value="C:late endosome membrane"/>
    <property type="evidence" value="ECO:0007669"/>
    <property type="project" value="TreeGrafter"/>
</dbReference>
<organism evidence="2 3">
    <name type="scientific">Brachionus plicatilis</name>
    <name type="common">Marine rotifer</name>
    <name type="synonym">Brachionus muelleri</name>
    <dbReference type="NCBI Taxonomy" id="10195"/>
    <lineage>
        <taxon>Eukaryota</taxon>
        <taxon>Metazoa</taxon>
        <taxon>Spiralia</taxon>
        <taxon>Gnathifera</taxon>
        <taxon>Rotifera</taxon>
        <taxon>Eurotatoria</taxon>
        <taxon>Monogononta</taxon>
        <taxon>Pseudotrocha</taxon>
        <taxon>Ploima</taxon>
        <taxon>Brachionidae</taxon>
        <taxon>Brachionus</taxon>
    </lineage>
</organism>
<feature type="domain" description="Methyltransferase FkbM" evidence="1">
    <location>
        <begin position="104"/>
        <end position="258"/>
    </location>
</feature>
<dbReference type="AlphaFoldDB" id="A0A3M7S423"/>
<dbReference type="InterPro" id="IPR053202">
    <property type="entry name" value="EGF_Rcpt_Signaling_Reg"/>
</dbReference>
<dbReference type="GO" id="GO:0005886">
    <property type="term" value="C:plasma membrane"/>
    <property type="evidence" value="ECO:0007669"/>
    <property type="project" value="TreeGrafter"/>
</dbReference>
<dbReference type="PANTHER" id="PTHR34009">
    <property type="entry name" value="PROTEIN STAR"/>
    <property type="match status" value="1"/>
</dbReference>